<keyword evidence="8" id="KW-1185">Reference proteome</keyword>
<accession>A0A2P9AXM3</accession>
<dbReference type="InterPro" id="IPR049517">
    <property type="entry name" value="ACX-like_C"/>
</dbReference>
<evidence type="ECO:0000256" key="1">
    <source>
        <dbReference type="ARBA" id="ARBA00010403"/>
    </source>
</evidence>
<organism evidence="7 8">
    <name type="scientific">Mesorhizobium delmotii</name>
    <dbReference type="NCBI Taxonomy" id="1631247"/>
    <lineage>
        <taxon>Bacteria</taxon>
        <taxon>Pseudomonadati</taxon>
        <taxon>Pseudomonadota</taxon>
        <taxon>Alphaproteobacteria</taxon>
        <taxon>Hyphomicrobiales</taxon>
        <taxon>Phyllobacteriaceae</taxon>
        <taxon>Mesorhizobium</taxon>
    </lineage>
</organism>
<dbReference type="Pfam" id="PF02538">
    <property type="entry name" value="Hydantoinase_B"/>
    <property type="match status" value="2"/>
</dbReference>
<feature type="domain" description="Hydantoinase A/oxoprolinase" evidence="3">
    <location>
        <begin position="282"/>
        <end position="535"/>
    </location>
</feature>
<dbReference type="InterPro" id="IPR003692">
    <property type="entry name" value="Hydantoinase_B"/>
</dbReference>
<dbReference type="EMBL" id="FUIG01000103">
    <property type="protein sequence ID" value="SJM35878.1"/>
    <property type="molecule type" value="Genomic_DNA"/>
</dbReference>
<evidence type="ECO:0000313" key="8">
    <source>
        <dbReference type="Proteomes" id="UP000245698"/>
    </source>
</evidence>
<dbReference type="Proteomes" id="UP000245698">
    <property type="component" value="Unassembled WGS sequence"/>
</dbReference>
<feature type="domain" description="Hydantoinase B/oxoprolinase" evidence="4">
    <location>
        <begin position="887"/>
        <end position="1290"/>
    </location>
</feature>
<dbReference type="InterPro" id="IPR002821">
    <property type="entry name" value="Hydantoinase_A"/>
</dbReference>
<feature type="domain" description="Hydantoinase B/oxoprolinase" evidence="4">
    <location>
        <begin position="738"/>
        <end position="843"/>
    </location>
</feature>
<evidence type="ECO:0000259" key="6">
    <source>
        <dbReference type="Pfam" id="PF19278"/>
    </source>
</evidence>
<dbReference type="EC" id="3.5.2.9" evidence="7"/>
<proteinExistence type="inferred from homology"/>
<keyword evidence="7" id="KW-0378">Hydrolase</keyword>
<reference evidence="8" key="1">
    <citation type="submission" date="2016-12" db="EMBL/GenBank/DDBJ databases">
        <authorList>
            <person name="Brunel B."/>
        </authorList>
    </citation>
    <scope>NUCLEOTIDE SEQUENCE [LARGE SCALE GENOMIC DNA]</scope>
</reference>
<dbReference type="GO" id="GO:0017168">
    <property type="term" value="F:5-oxoprolinase (ATP-hydrolyzing) activity"/>
    <property type="evidence" value="ECO:0007669"/>
    <property type="project" value="UniProtKB-EC"/>
</dbReference>
<dbReference type="PANTHER" id="PTHR11365">
    <property type="entry name" value="5-OXOPROLINASE RELATED"/>
    <property type="match status" value="1"/>
</dbReference>
<evidence type="ECO:0000259" key="4">
    <source>
        <dbReference type="Pfam" id="PF02538"/>
    </source>
</evidence>
<feature type="region of interest" description="Disordered" evidence="2">
    <location>
        <begin position="243"/>
        <end position="274"/>
    </location>
</feature>
<feature type="compositionally biased region" description="Low complexity" evidence="2">
    <location>
        <begin position="261"/>
        <end position="274"/>
    </location>
</feature>
<dbReference type="Pfam" id="PF05378">
    <property type="entry name" value="Hydant_A_N"/>
    <property type="match status" value="1"/>
</dbReference>
<dbReference type="GO" id="GO:0005829">
    <property type="term" value="C:cytosol"/>
    <property type="evidence" value="ECO:0007669"/>
    <property type="project" value="TreeGrafter"/>
</dbReference>
<name>A0A2P9AXM3_9HYPH</name>
<dbReference type="Pfam" id="PF19278">
    <property type="entry name" value="Hydant_A_C"/>
    <property type="match status" value="1"/>
</dbReference>
<feature type="domain" description="Hydantoinase/oxoprolinase N-terminal" evidence="5">
    <location>
        <begin position="7"/>
        <end position="185"/>
    </location>
</feature>
<evidence type="ECO:0000259" key="3">
    <source>
        <dbReference type="Pfam" id="PF01968"/>
    </source>
</evidence>
<gene>
    <name evidence="7" type="primary">Oplah</name>
    <name evidence="7" type="ORF">BQ8482_90253</name>
</gene>
<evidence type="ECO:0000256" key="2">
    <source>
        <dbReference type="SAM" id="MobiDB-lite"/>
    </source>
</evidence>
<dbReference type="Pfam" id="PF01968">
    <property type="entry name" value="Hydantoinase_A"/>
    <property type="match status" value="1"/>
</dbReference>
<dbReference type="InterPro" id="IPR008040">
    <property type="entry name" value="Hydant_A_N"/>
</dbReference>
<evidence type="ECO:0000259" key="5">
    <source>
        <dbReference type="Pfam" id="PF05378"/>
    </source>
</evidence>
<dbReference type="InterPro" id="IPR045079">
    <property type="entry name" value="Oxoprolinase-like"/>
</dbReference>
<feature type="region of interest" description="Disordered" evidence="2">
    <location>
        <begin position="1232"/>
        <end position="1259"/>
    </location>
</feature>
<protein>
    <submittedName>
        <fullName evidence="7">5-oxoprolinase</fullName>
        <ecNumber evidence="7">3.5.2.9</ecNumber>
    </submittedName>
</protein>
<dbReference type="RefSeq" id="WP_123151970.1">
    <property type="nucleotide sequence ID" value="NZ_FUIG01000103.1"/>
</dbReference>
<dbReference type="PANTHER" id="PTHR11365:SF23">
    <property type="entry name" value="HYPOTHETICAL 5-OXOPROLINASE (EUROFUNG)-RELATED"/>
    <property type="match status" value="1"/>
</dbReference>
<feature type="domain" description="Acetophenone carboxylase-like C-terminal" evidence="6">
    <location>
        <begin position="555"/>
        <end position="713"/>
    </location>
</feature>
<dbReference type="GO" id="GO:0006749">
    <property type="term" value="P:glutathione metabolic process"/>
    <property type="evidence" value="ECO:0007669"/>
    <property type="project" value="TreeGrafter"/>
</dbReference>
<evidence type="ECO:0000313" key="7">
    <source>
        <dbReference type="EMBL" id="SJM35878.1"/>
    </source>
</evidence>
<comment type="similarity">
    <text evidence="1">Belongs to the oxoprolinase family.</text>
</comment>
<sequence length="1291" mass="138317">MTAKWDFWIDRGGTFTDVIGRDPEGGLHPRKLLSENPEAYADAAVQGIRELLDLKSGAPIPSGLIGDIKMGTTVATNALLERKGDRVLLLITRGFRDALRIAYQARPDIFAKEIILPEQLYERVIEVDERVRADGNVERLLDIAACRPAIEQAKADGIDAVAIVFIHAWKYPDHEKAVAKVCRKLGFRQVSVSHEVSPLIKLVGRGDTTVVDAYLSPILARYVQKVAGELGVLSPLEGEMAAQRPEGVAQGSARRQGTSSTAATTPPGGFAATLPARGRESPRLMFMMSSGGLTAADMFQGKDALLSGPAGGVVGMVETAKLAGFDKVIGFDMGGTSTDVAHYDGDYERAFDTEVAGVRIRAPMMRIHTVAAGGGSILHFEAGRFRAGPDSAGANPGPAAYRRGGPLAVTDANVMLGKLQPDFFPVIFGPGQNEPLDVQTVREKFAALAAEIGEGRTPEAVAEGFVTIAVENMANAIKKISVQRGYDVTEYLLNCFGGAGGQHACLVADALGMEAVLIHPFSGLLSAYGIGLSSIFSSRQQALLKPLAEDSRPAIDDLIATLRKAVIDELAAQGIAEDAVASKPVLQVRYDGTDTALPVNFEHGSIARAKGDFEMAHKAQFGFVYDDKPMIVESVGVEGIDTGGTSRDESDSALEDIAASPSQSRKIFADGTWRDAGIFRREVLKPGHKVVGPALVIERNQTIVVEPGWQAGITAKNHVLLRRIEKKRRQAALGTEADPVMLEVFNNLFMSIAEQMGVTLQNTAYSVNIKERLDFSCAVFDRNGALVANAPHMPVHLGSMDRSVETIIRLNSGDIHPGDVFALNAPYNGGTHLPDITVVTPVFSLPLEGRVAAKRPGGVAAAVLDVPAVPSEETPTAAFGGTSPSRGEEILFYVASRGHHADIGGTAPGSMTPLATTVDEEGVLFDNFRIVDRGRFREKELETLLTDHPYPARNPHQNIADLKAQIAANEKGVAELRKMVAHFGLDVVEAYMAHVQDNAAESVRRVLERLPDSSVYEYPTDTGQVIKVKISVDRKKREATVDFSGTSPVMKNNFNAPEPVARAAVLYVFRVMVEDMIPMNAGCLRPINIIIPEGCMLKPAYPAAVVAGNVETSQHVTNALFGAMGAMANAQGTMNNLTFGNKQYQYYETICSGSPAGRMNSGRGFAGTSGVHTHMTNSRLTDPEVLELRFPVLLEDFHIREGSGGKGKWSAGDGTERTIRFLERMECAILSSHRNRPPQGLDGGGDGEAGSTKVRRKDGRVEVLKACDQTVLDAGEAVIVTTPTPGGFGRS</sequence>